<dbReference type="Proteomes" id="UP000184010">
    <property type="component" value="Unassembled WGS sequence"/>
</dbReference>
<dbReference type="STRING" id="1121395.SAMN02745215_03493"/>
<dbReference type="GO" id="GO:0032259">
    <property type="term" value="P:methylation"/>
    <property type="evidence" value="ECO:0007669"/>
    <property type="project" value="UniProtKB-KW"/>
</dbReference>
<dbReference type="RefSeq" id="WP_072773794.1">
    <property type="nucleotide sequence ID" value="NZ_FRDN01000011.1"/>
</dbReference>
<dbReference type="AlphaFoldDB" id="A0A1M7UD19"/>
<evidence type="ECO:0000313" key="1">
    <source>
        <dbReference type="EMBL" id="SHN80942.1"/>
    </source>
</evidence>
<proteinExistence type="predicted"/>
<reference evidence="2" key="1">
    <citation type="submission" date="2016-12" db="EMBL/GenBank/DDBJ databases">
        <authorList>
            <person name="Varghese N."/>
            <person name="Submissions S."/>
        </authorList>
    </citation>
    <scope>NUCLEOTIDE SEQUENCE [LARGE SCALE GENOMIC DNA]</scope>
    <source>
        <strain evidence="2">DSM 11544</strain>
    </source>
</reference>
<organism evidence="1 2">
    <name type="scientific">Desulfitobacterium chlororespirans DSM 11544</name>
    <dbReference type="NCBI Taxonomy" id="1121395"/>
    <lineage>
        <taxon>Bacteria</taxon>
        <taxon>Bacillati</taxon>
        <taxon>Bacillota</taxon>
        <taxon>Clostridia</taxon>
        <taxon>Eubacteriales</taxon>
        <taxon>Desulfitobacteriaceae</taxon>
        <taxon>Desulfitobacterium</taxon>
    </lineage>
</organism>
<evidence type="ECO:0000313" key="2">
    <source>
        <dbReference type="Proteomes" id="UP000184010"/>
    </source>
</evidence>
<keyword evidence="2" id="KW-1185">Reference proteome</keyword>
<keyword evidence="1" id="KW-0808">Transferase</keyword>
<dbReference type="GO" id="GO:0008168">
    <property type="term" value="F:methyltransferase activity"/>
    <property type="evidence" value="ECO:0007669"/>
    <property type="project" value="UniProtKB-KW"/>
</dbReference>
<name>A0A1M7UD19_9FIRM</name>
<protein>
    <submittedName>
        <fullName evidence="1">Lysine-N-methylase</fullName>
    </submittedName>
</protein>
<accession>A0A1M7UD19</accession>
<dbReference type="NCBIfam" id="NF038110">
    <property type="entry name" value="Lys_methyl_FliB"/>
    <property type="match status" value="1"/>
</dbReference>
<sequence length="414" mass="48188">MSDNIRKLLQPQYLSTFQCIGPACEDSCCIGWRVQIDKETYQRYRECLDTDLRPQMDAKVKRHRTNAGESNYAKIKLNKDGRCPFIDADKLCSIQRKLGEDYLSVTCSTYPRMVNTVNHVLEKSLTMSCPEAARLALLDPRLMSFDETVEEGSRRRHGGRVIDTADYKTIYTPLKYFWELRVFIIALIQNRAYPLWQRLIILGLFCRQLEAFIDEGKVQEIPLLIGRYINYLEQGDFREELNAVPHELTIQMELMKEIADERVASGVTSKRFMECFAEFLLGIQYTAGSAKEEIGQRYAQAAQDYYHPLMEQHEYILENYLVNYVFKNLFPFDGEKRVFDNYVKLIVHYAMIKLFLIGMAGCHKENFNTDHVVKLIQSFSKTVEHNAAYLKNILTLLRANGFNTMPYMAILIKN</sequence>
<dbReference type="EMBL" id="FRDN01000011">
    <property type="protein sequence ID" value="SHN80942.1"/>
    <property type="molecule type" value="Genomic_DNA"/>
</dbReference>
<gene>
    <name evidence="1" type="ORF">SAMN02745215_03493</name>
</gene>
<keyword evidence="1" id="KW-0489">Methyltransferase</keyword>